<organism evidence="1 2">
    <name type="scientific">Planococcus kocurii</name>
    <dbReference type="NCBI Taxonomy" id="1374"/>
    <lineage>
        <taxon>Bacteria</taxon>
        <taxon>Bacillati</taxon>
        <taxon>Bacillota</taxon>
        <taxon>Bacilli</taxon>
        <taxon>Bacillales</taxon>
        <taxon>Caryophanaceae</taxon>
        <taxon>Planococcus</taxon>
    </lineage>
</organism>
<keyword evidence="2" id="KW-1185">Reference proteome</keyword>
<dbReference type="Proteomes" id="UP000065533">
    <property type="component" value="Chromosome"/>
</dbReference>
<evidence type="ECO:0000313" key="1">
    <source>
        <dbReference type="EMBL" id="ALS77844.1"/>
    </source>
</evidence>
<proteinExistence type="predicted"/>
<reference evidence="1" key="1">
    <citation type="submission" date="2016-01" db="EMBL/GenBank/DDBJ databases">
        <title>Complete genome of Planococcus kocurri type strain.</title>
        <authorList>
            <person name="See-Too W.S."/>
        </authorList>
    </citation>
    <scope>NUCLEOTIDE SEQUENCE [LARGE SCALE GENOMIC DNA]</scope>
    <source>
        <strain evidence="1">ATCC 43650</strain>
    </source>
</reference>
<protein>
    <submittedName>
        <fullName evidence="1">Uncharacterized protein</fullName>
    </submittedName>
</protein>
<dbReference type="EMBL" id="CP013661">
    <property type="protein sequence ID" value="ALS77844.1"/>
    <property type="molecule type" value="Genomic_DNA"/>
</dbReference>
<sequence>MFCTTLSKKSACSFCGVLEVAFERLGHGSRTKPRKALVLVLRLARDAPQLGVGGDSAQILCLGMGVGVKFWSRLAAEVHAPSLLG</sequence>
<accession>A0ABM5WU30</accession>
<name>A0ABM5WU30_9BACL</name>
<gene>
    <name evidence="1" type="ORF">AUO94_03905</name>
</gene>
<evidence type="ECO:0000313" key="2">
    <source>
        <dbReference type="Proteomes" id="UP000065533"/>
    </source>
</evidence>